<accession>A0A9P3G1K8</accession>
<dbReference type="AlphaFoldDB" id="A0A9P3G1K8"/>
<dbReference type="EMBL" id="BPQB01000004">
    <property type="protein sequence ID" value="GJE86571.1"/>
    <property type="molecule type" value="Genomic_DNA"/>
</dbReference>
<evidence type="ECO:0000313" key="2">
    <source>
        <dbReference type="Proteomes" id="UP000703269"/>
    </source>
</evidence>
<sequence length="127" mass="14013">MVYPITQRALALRVKWRTSWQQRSRQSTGARLSTCGPSATCVLQTCSALLLSGSEFDTDLSALGKSPWTHISGLKLLGDVGGNVRKALDPKRGAPWRHLLAQGSCSIEPCQSEFKNEVESEPWIDRE</sequence>
<gene>
    <name evidence="1" type="ORF">PsYK624_026510</name>
</gene>
<reference evidence="1 2" key="1">
    <citation type="submission" date="2021-08" db="EMBL/GenBank/DDBJ databases">
        <title>Draft Genome Sequence of Phanerochaete sordida strain YK-624.</title>
        <authorList>
            <person name="Mori T."/>
            <person name="Dohra H."/>
            <person name="Suzuki T."/>
            <person name="Kawagishi H."/>
            <person name="Hirai H."/>
        </authorList>
    </citation>
    <scope>NUCLEOTIDE SEQUENCE [LARGE SCALE GENOMIC DNA]</scope>
    <source>
        <strain evidence="1 2">YK-624</strain>
    </source>
</reference>
<name>A0A9P3G1K8_9APHY</name>
<comment type="caution">
    <text evidence="1">The sequence shown here is derived from an EMBL/GenBank/DDBJ whole genome shotgun (WGS) entry which is preliminary data.</text>
</comment>
<evidence type="ECO:0000313" key="1">
    <source>
        <dbReference type="EMBL" id="GJE86571.1"/>
    </source>
</evidence>
<dbReference type="Proteomes" id="UP000703269">
    <property type="component" value="Unassembled WGS sequence"/>
</dbReference>
<protein>
    <submittedName>
        <fullName evidence="1">Uncharacterized protein</fullName>
    </submittedName>
</protein>
<organism evidence="1 2">
    <name type="scientific">Phanerochaete sordida</name>
    <dbReference type="NCBI Taxonomy" id="48140"/>
    <lineage>
        <taxon>Eukaryota</taxon>
        <taxon>Fungi</taxon>
        <taxon>Dikarya</taxon>
        <taxon>Basidiomycota</taxon>
        <taxon>Agaricomycotina</taxon>
        <taxon>Agaricomycetes</taxon>
        <taxon>Polyporales</taxon>
        <taxon>Phanerochaetaceae</taxon>
        <taxon>Phanerochaete</taxon>
    </lineage>
</organism>
<keyword evidence="2" id="KW-1185">Reference proteome</keyword>
<proteinExistence type="predicted"/>